<dbReference type="Proteomes" id="UP000236735">
    <property type="component" value="Unassembled WGS sequence"/>
</dbReference>
<feature type="binding site" evidence="8">
    <location>
        <position position="481"/>
    </location>
    <ligand>
        <name>Mn(2+)</name>
        <dbReference type="ChEBI" id="CHEBI:29035"/>
    </ligand>
</feature>
<feature type="active site" evidence="6">
    <location>
        <position position="309"/>
    </location>
</feature>
<gene>
    <name evidence="11" type="ORF">SAMN05216354_2348</name>
</gene>
<sequence length="572" mass="65498">MNLLTNKYVCFFKALCILNLLVMHYTIIMTCDVEKPMVPVDYVDNFCFVTIEVVLLVSLFTLASLGRLRIGAFLTTVVTCLWAFSNIVYSRFFFQYIPYSAFSESNSLADPVVVRSLIDGFRWGDLYFALSLVLAIVLYRKIPDMRLKLKSLKYCVVGILSVILLGLASHWVLKPTFSMKAYVEDINYELFRTWRYTCQPVYTNFQRGSMRCMAFAFIEEKFGTHKLTEEKKLEIKHEINRLKPMQVSGHHANSEIKNVIILLVESYMSFSVDMKIDNQEVTPFLNSLARDSSVYYNGHMTSNIQGGESSDGQLIYMMGLLPLRCQISITKAKRNTMPALPAILKRQRGMQTRMVIPTAAAMWSQDAMCKAYGIEKLYSRNDYPKSHGSFLSDEQVMALADSVDSQSSQPFFSTVLTFSMHKPYIENIDNEFTATVGVEPSEFGYYLNACHYTDNQIKRYFDSLKAKGLYDSSLIVIVADHHVSENQLELPPIINERELPVFIINGGFSNDEAWHGQCNQLDVFTTILDILNIDSEWRGLGHTLLNPHYKNSLTEAGYNYSEWIILSDYFKN</sequence>
<dbReference type="AlphaFoldDB" id="A0A1H5WIV7"/>
<feature type="transmembrane region" description="Helical" evidence="9">
    <location>
        <begin position="12"/>
        <end position="30"/>
    </location>
</feature>
<dbReference type="GO" id="GO:0005886">
    <property type="term" value="C:plasma membrane"/>
    <property type="evidence" value="ECO:0007669"/>
    <property type="project" value="UniProtKB-SubCell"/>
</dbReference>
<feature type="domain" description="Sulfatase N-terminal" evidence="10">
    <location>
        <begin position="257"/>
        <end position="533"/>
    </location>
</feature>
<dbReference type="InterPro" id="IPR017850">
    <property type="entry name" value="Alkaline_phosphatase_core_sf"/>
</dbReference>
<evidence type="ECO:0000256" key="5">
    <source>
        <dbReference type="ARBA" id="ARBA00023136"/>
    </source>
</evidence>
<dbReference type="InterPro" id="IPR050448">
    <property type="entry name" value="OpgB/LTA_synthase_biosynth"/>
</dbReference>
<evidence type="ECO:0000256" key="4">
    <source>
        <dbReference type="ARBA" id="ARBA00022989"/>
    </source>
</evidence>
<evidence type="ECO:0000256" key="2">
    <source>
        <dbReference type="ARBA" id="ARBA00022475"/>
    </source>
</evidence>
<evidence type="ECO:0000259" key="10">
    <source>
        <dbReference type="Pfam" id="PF00884"/>
    </source>
</evidence>
<keyword evidence="5 9" id="KW-0472">Membrane</keyword>
<dbReference type="GO" id="GO:0046872">
    <property type="term" value="F:metal ion binding"/>
    <property type="evidence" value="ECO:0007669"/>
    <property type="project" value="UniProtKB-KW"/>
</dbReference>
<dbReference type="RefSeq" id="WP_103916046.1">
    <property type="nucleotide sequence ID" value="NZ_FNUV01000006.1"/>
</dbReference>
<feature type="binding site" evidence="8">
    <location>
        <position position="265"/>
    </location>
    <ligand>
        <name>Mn(2+)</name>
        <dbReference type="ChEBI" id="CHEBI:29035"/>
    </ligand>
</feature>
<accession>A0A1H5WIV7</accession>
<dbReference type="InterPro" id="IPR012160">
    <property type="entry name" value="LtaS-like"/>
</dbReference>
<feature type="transmembrane region" description="Helical" evidence="9">
    <location>
        <begin position="151"/>
        <end position="173"/>
    </location>
</feature>
<feature type="binding site" evidence="8">
    <location>
        <position position="480"/>
    </location>
    <ligand>
        <name>Mn(2+)</name>
        <dbReference type="ChEBI" id="CHEBI:29035"/>
    </ligand>
</feature>
<evidence type="ECO:0000256" key="3">
    <source>
        <dbReference type="ARBA" id="ARBA00022692"/>
    </source>
</evidence>
<keyword evidence="7" id="KW-0464">Manganese</keyword>
<evidence type="ECO:0000256" key="7">
    <source>
        <dbReference type="PIRSR" id="PIRSR005091-2"/>
    </source>
</evidence>
<name>A0A1H5WIV7_XYLRU</name>
<proteinExistence type="predicted"/>
<evidence type="ECO:0000313" key="11">
    <source>
        <dbReference type="EMBL" id="SEF98827.1"/>
    </source>
</evidence>
<protein>
    <submittedName>
        <fullName evidence="11">Lipoteichoic acid synthase</fullName>
    </submittedName>
</protein>
<evidence type="ECO:0000256" key="8">
    <source>
        <dbReference type="PIRSR" id="PIRSR005091-3"/>
    </source>
</evidence>
<feature type="transmembrane region" description="Helical" evidence="9">
    <location>
        <begin position="42"/>
        <end position="63"/>
    </location>
</feature>
<dbReference type="PIRSF" id="PIRSF005091">
    <property type="entry name" value="Mmb_sulf_HI1246"/>
    <property type="match status" value="1"/>
</dbReference>
<evidence type="ECO:0000256" key="6">
    <source>
        <dbReference type="PIRSR" id="PIRSR005091-1"/>
    </source>
</evidence>
<dbReference type="PANTHER" id="PTHR47371">
    <property type="entry name" value="LIPOTEICHOIC ACID SYNTHASE"/>
    <property type="match status" value="1"/>
</dbReference>
<feature type="transmembrane region" description="Helical" evidence="9">
    <location>
        <begin position="120"/>
        <end position="139"/>
    </location>
</feature>
<keyword evidence="7" id="KW-0479">Metal-binding</keyword>
<dbReference type="InterPro" id="IPR000917">
    <property type="entry name" value="Sulfatase_N"/>
</dbReference>
<feature type="binding site" evidence="7">
    <location>
        <position position="421"/>
    </location>
    <ligand>
        <name>substrate</name>
    </ligand>
</feature>
<keyword evidence="3 9" id="KW-0812">Transmembrane</keyword>
<evidence type="ECO:0000256" key="9">
    <source>
        <dbReference type="SAM" id="Phobius"/>
    </source>
</evidence>
<comment type="subcellular location">
    <subcellularLocation>
        <location evidence="1">Cell membrane</location>
        <topology evidence="1">Multi-pass membrane protein</topology>
    </subcellularLocation>
</comment>
<reference evidence="11 12" key="1">
    <citation type="submission" date="2016-10" db="EMBL/GenBank/DDBJ databases">
        <authorList>
            <person name="de Groot N.N."/>
        </authorList>
    </citation>
    <scope>NUCLEOTIDE SEQUENCE [LARGE SCALE GENOMIC DNA]</scope>
    <source>
        <strain evidence="11 12">AR32</strain>
    </source>
</reference>
<keyword evidence="2" id="KW-1003">Cell membrane</keyword>
<dbReference type="PANTHER" id="PTHR47371:SF3">
    <property type="entry name" value="PHOSPHOGLYCEROL TRANSFERASE I"/>
    <property type="match status" value="1"/>
</dbReference>
<feature type="transmembrane region" description="Helical" evidence="9">
    <location>
        <begin position="70"/>
        <end position="89"/>
    </location>
</feature>
<evidence type="ECO:0000256" key="1">
    <source>
        <dbReference type="ARBA" id="ARBA00004651"/>
    </source>
</evidence>
<organism evidence="11 12">
    <name type="scientific">Xylanibacter ruminicola</name>
    <name type="common">Prevotella ruminicola</name>
    <dbReference type="NCBI Taxonomy" id="839"/>
    <lineage>
        <taxon>Bacteria</taxon>
        <taxon>Pseudomonadati</taxon>
        <taxon>Bacteroidota</taxon>
        <taxon>Bacteroidia</taxon>
        <taxon>Bacteroidales</taxon>
        <taxon>Prevotellaceae</taxon>
        <taxon>Xylanibacter</taxon>
    </lineage>
</organism>
<dbReference type="SUPFAM" id="SSF53649">
    <property type="entry name" value="Alkaline phosphatase-like"/>
    <property type="match status" value="1"/>
</dbReference>
<dbReference type="EMBL" id="FNUV01000006">
    <property type="protein sequence ID" value="SEF98827.1"/>
    <property type="molecule type" value="Genomic_DNA"/>
</dbReference>
<dbReference type="CDD" id="cd16015">
    <property type="entry name" value="LTA_synthase"/>
    <property type="match status" value="1"/>
</dbReference>
<evidence type="ECO:0000313" key="12">
    <source>
        <dbReference type="Proteomes" id="UP000236735"/>
    </source>
</evidence>
<dbReference type="Pfam" id="PF00884">
    <property type="entry name" value="Sulfatase"/>
    <property type="match status" value="1"/>
</dbReference>
<keyword evidence="4 9" id="KW-1133">Transmembrane helix</keyword>
<dbReference type="Gene3D" id="3.40.720.10">
    <property type="entry name" value="Alkaline Phosphatase, subunit A"/>
    <property type="match status" value="1"/>
</dbReference>